<dbReference type="GO" id="GO:1902604">
    <property type="term" value="P:p-aminobenzoyl-glutamate transmembrane transport"/>
    <property type="evidence" value="ECO:0007669"/>
    <property type="project" value="InterPro"/>
</dbReference>
<dbReference type="GO" id="GO:0015558">
    <property type="term" value="F:secondary active p-aminobenzoyl-glutamate transmembrane transporter activity"/>
    <property type="evidence" value="ECO:0007669"/>
    <property type="project" value="InterPro"/>
</dbReference>
<accession>A0A173S018</accession>
<dbReference type="Pfam" id="PF03806">
    <property type="entry name" value="ABG_transport"/>
    <property type="match status" value="1"/>
</dbReference>
<evidence type="ECO:0000313" key="1">
    <source>
        <dbReference type="EMBL" id="MTK20440.1"/>
    </source>
</evidence>
<dbReference type="GeneID" id="60058183"/>
<proteinExistence type="predicted"/>
<protein>
    <submittedName>
        <fullName evidence="1">AbgT family transporter</fullName>
    </submittedName>
</protein>
<name>A0A173S018_9FIRM</name>
<dbReference type="OrthoDB" id="3314392at2"/>
<dbReference type="InterPro" id="IPR004697">
    <property type="entry name" value="AbgT"/>
</dbReference>
<sequence>MSKKNGKKKVTILDRVERIGNALPHPATIFLILCGVIVVLSAILAASGVSVTYEGINRTTNVVEEMTVTVNSLLSKEGVQYLFKSAVSNFTGFAPLGTVLVALLGVGLAEGTGFISALLKKLVMSTPKRLITVVVVLAGVLSSIASDAGYVVLIPLGAIIFLSVGRHPMAGLAAAFAGVSGGFSANVMVGPTDSLLGGLTTEGAKLFDPNYVVGMEANWWFLIASTVLITVIGTFVTEKIVEPRLGAYKGDATVEENSMTVTKEEKRGLKFAGIAALVILVGIIALVGPANGLLRGTDPGVQGILKSPFMDSLVFIIALYFGLVGIAYGVGAKTVKNDKDVMNLMGKSMASMGSYIVLVFFAAQFVAYFSYTNLGTIIAVKGADMLQAIGLQGIPLVILFILVVAFINIFMGSASAKWAILAPVFVPMLMKVGFTPEFTQMAYRIGDSTTNLISPLMSYFALIVTFAHKYDKDSGIGTLISTMVPYSISLLIGWTLLLIIWFVFNLPLGPGISIFM</sequence>
<reference evidence="1 2" key="1">
    <citation type="journal article" date="2019" name="Nat. Med.">
        <title>A library of human gut bacterial isolates paired with longitudinal multiomics data enables mechanistic microbiome research.</title>
        <authorList>
            <person name="Poyet M."/>
            <person name="Groussin M."/>
            <person name="Gibbons S.M."/>
            <person name="Avila-Pacheco J."/>
            <person name="Jiang X."/>
            <person name="Kearney S.M."/>
            <person name="Perrotta A.R."/>
            <person name="Berdy B."/>
            <person name="Zhao S."/>
            <person name="Lieberman T.D."/>
            <person name="Swanson P.K."/>
            <person name="Smith M."/>
            <person name="Roesemann S."/>
            <person name="Alexander J.E."/>
            <person name="Rich S.A."/>
            <person name="Livny J."/>
            <person name="Vlamakis H."/>
            <person name="Clish C."/>
            <person name="Bullock K."/>
            <person name="Deik A."/>
            <person name="Scott J."/>
            <person name="Pierce K.A."/>
            <person name="Xavier R.J."/>
            <person name="Alm E.J."/>
        </authorList>
    </citation>
    <scope>NUCLEOTIDE SEQUENCE [LARGE SCALE GENOMIC DNA]</scope>
    <source>
        <strain evidence="1 2">BIOML-A198</strain>
    </source>
</reference>
<dbReference type="PANTHER" id="PTHR30282">
    <property type="entry name" value="P-AMINOBENZOYL GLUTAMATE TRANSPORTER"/>
    <property type="match status" value="1"/>
</dbReference>
<dbReference type="EMBL" id="WMQE01000005">
    <property type="protein sequence ID" value="MTK20440.1"/>
    <property type="molecule type" value="Genomic_DNA"/>
</dbReference>
<evidence type="ECO:0000313" key="2">
    <source>
        <dbReference type="Proteomes" id="UP000487649"/>
    </source>
</evidence>
<dbReference type="AlphaFoldDB" id="A0A173S018"/>
<dbReference type="Proteomes" id="UP000487649">
    <property type="component" value="Unassembled WGS sequence"/>
</dbReference>
<gene>
    <name evidence="1" type="ORF">GMA92_03175</name>
</gene>
<comment type="caution">
    <text evidence="1">The sequence shown here is derived from an EMBL/GenBank/DDBJ whole genome shotgun (WGS) entry which is preliminary data.</text>
</comment>
<organism evidence="1 2">
    <name type="scientific">Turicibacter sanguinis</name>
    <dbReference type="NCBI Taxonomy" id="154288"/>
    <lineage>
        <taxon>Bacteria</taxon>
        <taxon>Bacillati</taxon>
        <taxon>Bacillota</taxon>
        <taxon>Erysipelotrichia</taxon>
        <taxon>Erysipelotrichales</taxon>
        <taxon>Turicibacteraceae</taxon>
        <taxon>Turicibacter</taxon>
    </lineage>
</organism>
<dbReference type="PANTHER" id="PTHR30282:SF0">
    <property type="entry name" value="P-AMINOBENZOYL-GLUTAMATE TRANSPORT PROTEIN"/>
    <property type="match status" value="1"/>
</dbReference>
<dbReference type="RefSeq" id="WP_006783928.1">
    <property type="nucleotide sequence ID" value="NZ_CABJBH010000022.1"/>
</dbReference>